<feature type="compositionally biased region" description="Polar residues" evidence="1">
    <location>
        <begin position="26"/>
        <end position="50"/>
    </location>
</feature>
<reference evidence="3" key="1">
    <citation type="journal article" date="2020" name="Stud. Mycol.">
        <title>101 Dothideomycetes genomes: a test case for predicting lifestyles and emergence of pathogens.</title>
        <authorList>
            <person name="Haridas S."/>
            <person name="Albert R."/>
            <person name="Binder M."/>
            <person name="Bloem J."/>
            <person name="Labutti K."/>
            <person name="Salamov A."/>
            <person name="Andreopoulos B."/>
            <person name="Baker S."/>
            <person name="Barry K."/>
            <person name="Bills G."/>
            <person name="Bluhm B."/>
            <person name="Cannon C."/>
            <person name="Castanera R."/>
            <person name="Culley D."/>
            <person name="Daum C."/>
            <person name="Ezra D."/>
            <person name="Gonzalez J."/>
            <person name="Henrissat B."/>
            <person name="Kuo A."/>
            <person name="Liang C."/>
            <person name="Lipzen A."/>
            <person name="Lutzoni F."/>
            <person name="Magnuson J."/>
            <person name="Mondo S."/>
            <person name="Nolan M."/>
            <person name="Ohm R."/>
            <person name="Pangilinan J."/>
            <person name="Park H.-J."/>
            <person name="Ramirez L."/>
            <person name="Alfaro M."/>
            <person name="Sun H."/>
            <person name="Tritt A."/>
            <person name="Yoshinaga Y."/>
            <person name="Zwiers L.-H."/>
            <person name="Turgeon B."/>
            <person name="Goodwin S."/>
            <person name="Spatafora J."/>
            <person name="Crous P."/>
            <person name="Grigoriev I."/>
        </authorList>
    </citation>
    <scope>NUCLEOTIDE SEQUENCE</scope>
    <source>
        <strain evidence="3">CBS 107.79</strain>
    </source>
</reference>
<dbReference type="EMBL" id="ML976751">
    <property type="protein sequence ID" value="KAF1966076.1"/>
    <property type="molecule type" value="Genomic_DNA"/>
</dbReference>
<evidence type="ECO:0000256" key="1">
    <source>
        <dbReference type="SAM" id="MobiDB-lite"/>
    </source>
</evidence>
<dbReference type="Proteomes" id="UP000800036">
    <property type="component" value="Unassembled WGS sequence"/>
</dbReference>
<dbReference type="InterPro" id="IPR010730">
    <property type="entry name" value="HET"/>
</dbReference>
<sequence length="406" mass="46786">MQPGIRPLPRFCCGLENLRWRKSRANDTVTTQPDASSEANARTATDSPVSASIYDPLPPGDNFRLLKVFPVDITISLADALKSFRLPKMKRVVWADALCIDQQDIKERNLQVKMMERVYAEAKGVLSWLGRDVDGIAKECFDLIIETNKCLDHIYLENKDIDDSVGELPSLPDAPPICREMQGWVHVESQALRVPFSVTTIGSNFVEIHRHYRTKISWRYQLPFIKELSYRRRRGLFLRVLSSSRWMSATDPRDRIYALLGCPLARNTEGEVLAKPNYDLSVEDVYFQTTCVLLQDKREAPWLPGFMTNNMENLLDIGVPSWSLSWNIRFKEHTISSPDFWFRAGGELQVFQPVINRTLRALQVPGRIFGKIAWLSDIINWSDLRLDWRDWANEIIEYGKPLIDIL</sequence>
<dbReference type="Pfam" id="PF06985">
    <property type="entry name" value="HET"/>
    <property type="match status" value="1"/>
</dbReference>
<keyword evidence="4" id="KW-1185">Reference proteome</keyword>
<feature type="domain" description="Heterokaryon incompatibility" evidence="2">
    <location>
        <begin position="70"/>
        <end position="133"/>
    </location>
</feature>
<evidence type="ECO:0000313" key="3">
    <source>
        <dbReference type="EMBL" id="KAF1966076.1"/>
    </source>
</evidence>
<name>A0A6A5UT44_9PLEO</name>
<organism evidence="3 4">
    <name type="scientific">Bimuria novae-zelandiae CBS 107.79</name>
    <dbReference type="NCBI Taxonomy" id="1447943"/>
    <lineage>
        <taxon>Eukaryota</taxon>
        <taxon>Fungi</taxon>
        <taxon>Dikarya</taxon>
        <taxon>Ascomycota</taxon>
        <taxon>Pezizomycotina</taxon>
        <taxon>Dothideomycetes</taxon>
        <taxon>Pleosporomycetidae</taxon>
        <taxon>Pleosporales</taxon>
        <taxon>Massarineae</taxon>
        <taxon>Didymosphaeriaceae</taxon>
        <taxon>Bimuria</taxon>
    </lineage>
</organism>
<accession>A0A6A5UT44</accession>
<protein>
    <recommendedName>
        <fullName evidence="2">Heterokaryon incompatibility domain-containing protein</fullName>
    </recommendedName>
</protein>
<dbReference type="AlphaFoldDB" id="A0A6A5UT44"/>
<evidence type="ECO:0000259" key="2">
    <source>
        <dbReference type="Pfam" id="PF06985"/>
    </source>
</evidence>
<feature type="region of interest" description="Disordered" evidence="1">
    <location>
        <begin position="24"/>
        <end position="50"/>
    </location>
</feature>
<dbReference type="InterPro" id="IPR052895">
    <property type="entry name" value="HetReg/Transcr_Mod"/>
</dbReference>
<dbReference type="OrthoDB" id="3553147at2759"/>
<dbReference type="PANTHER" id="PTHR24148:SF82">
    <property type="entry name" value="HETEROKARYON INCOMPATIBILITY DOMAIN-CONTAINING PROTEIN"/>
    <property type="match status" value="1"/>
</dbReference>
<proteinExistence type="predicted"/>
<evidence type="ECO:0000313" key="4">
    <source>
        <dbReference type="Proteomes" id="UP000800036"/>
    </source>
</evidence>
<dbReference type="PANTHER" id="PTHR24148">
    <property type="entry name" value="ANKYRIN REPEAT DOMAIN-CONTAINING PROTEIN 39 HOMOLOG-RELATED"/>
    <property type="match status" value="1"/>
</dbReference>
<gene>
    <name evidence="3" type="ORF">BU23DRAFT_603777</name>
</gene>